<evidence type="ECO:0000256" key="1">
    <source>
        <dbReference type="ARBA" id="ARBA00008710"/>
    </source>
</evidence>
<comment type="catalytic activity">
    <reaction evidence="3">
        <text>oxidized coenzyme F420-(gamma-L-Glu)(n) + a quinol + H(+) = reduced coenzyme F420-(gamma-L-Glu)(n) + a quinone</text>
        <dbReference type="Rhea" id="RHEA:39663"/>
        <dbReference type="Rhea" id="RHEA-COMP:12939"/>
        <dbReference type="Rhea" id="RHEA-COMP:14378"/>
        <dbReference type="ChEBI" id="CHEBI:15378"/>
        <dbReference type="ChEBI" id="CHEBI:24646"/>
        <dbReference type="ChEBI" id="CHEBI:132124"/>
        <dbReference type="ChEBI" id="CHEBI:133980"/>
        <dbReference type="ChEBI" id="CHEBI:139511"/>
    </reaction>
</comment>
<dbReference type="EMBL" id="LZLQ01000029">
    <property type="protein sequence ID" value="OBK18520.1"/>
    <property type="molecule type" value="Genomic_DNA"/>
</dbReference>
<dbReference type="OrthoDB" id="8225825at2"/>
<evidence type="ECO:0000256" key="3">
    <source>
        <dbReference type="ARBA" id="ARBA00049106"/>
    </source>
</evidence>
<dbReference type="GO" id="GO:0070967">
    <property type="term" value="F:coenzyme F420 binding"/>
    <property type="evidence" value="ECO:0007669"/>
    <property type="project" value="TreeGrafter"/>
</dbReference>
<dbReference type="InterPro" id="IPR004378">
    <property type="entry name" value="F420H2_quin_Rdtase"/>
</dbReference>
<reference evidence="5" key="1">
    <citation type="submission" date="2016-06" db="EMBL/GenBank/DDBJ databases">
        <authorList>
            <person name="Sutton G."/>
            <person name="Brinkac L."/>
            <person name="Sanka R."/>
            <person name="Adams M."/>
            <person name="Lau E."/>
            <person name="Garcia-Basteiro A."/>
            <person name="Lopez-Varela E."/>
            <person name="Palencia S."/>
        </authorList>
    </citation>
    <scope>NUCLEOTIDE SEQUENCE [LARGE SCALE GENOMIC DNA]</scope>
    <source>
        <strain evidence="5">1245139.5</strain>
    </source>
</reference>
<comment type="caution">
    <text evidence="4">The sequence shown here is derived from an EMBL/GenBank/DDBJ whole genome shotgun (WGS) entry which is preliminary data.</text>
</comment>
<accession>A0A1A3NAZ7</accession>
<sequence>MPLPYVDPERRTSALARLGGVFARSRAGQLFAKYVAAKTDPLLSRVFRNRLNWGSLVAPSATLTMSGAKTGESRQAQVAYFHQGPDVILVASNFGSDRNPQWYHNLKANPACDLGGEHFEAAEVTDGSEYQRLFRLAERSYGGYRDYRGKTAAEGRRIPIFRLCPVP</sequence>
<dbReference type="GO" id="GO:0016491">
    <property type="term" value="F:oxidoreductase activity"/>
    <property type="evidence" value="ECO:0007669"/>
    <property type="project" value="UniProtKB-KW"/>
</dbReference>
<keyword evidence="2" id="KW-0560">Oxidoreductase</keyword>
<dbReference type="Pfam" id="PF04075">
    <property type="entry name" value="F420H2_quin_red"/>
    <property type="match status" value="1"/>
</dbReference>
<keyword evidence="5" id="KW-1185">Reference proteome</keyword>
<dbReference type="Proteomes" id="UP000093629">
    <property type="component" value="Unassembled WGS sequence"/>
</dbReference>
<proteinExistence type="inferred from homology"/>
<gene>
    <name evidence="4" type="ORF">A5636_20630</name>
</gene>
<name>A0A1A3NAZ7_MYCAS</name>
<dbReference type="NCBIfam" id="TIGR00026">
    <property type="entry name" value="hi_GC_TIGR00026"/>
    <property type="match status" value="1"/>
</dbReference>
<evidence type="ECO:0000313" key="5">
    <source>
        <dbReference type="Proteomes" id="UP000093629"/>
    </source>
</evidence>
<dbReference type="AlphaFoldDB" id="A0A1A3NAZ7"/>
<dbReference type="PANTHER" id="PTHR39428:SF1">
    <property type="entry name" value="F420H(2)-DEPENDENT QUINONE REDUCTASE RV1261C"/>
    <property type="match status" value="1"/>
</dbReference>
<evidence type="ECO:0000313" key="4">
    <source>
        <dbReference type="EMBL" id="OBK18520.1"/>
    </source>
</evidence>
<dbReference type="PANTHER" id="PTHR39428">
    <property type="entry name" value="F420H(2)-DEPENDENT QUINONE REDUCTASE RV1261C"/>
    <property type="match status" value="1"/>
</dbReference>
<evidence type="ECO:0000256" key="2">
    <source>
        <dbReference type="ARBA" id="ARBA00023002"/>
    </source>
</evidence>
<dbReference type="Gene3D" id="2.30.110.10">
    <property type="entry name" value="Electron Transport, Fmn-binding Protein, Chain A"/>
    <property type="match status" value="1"/>
</dbReference>
<dbReference type="GO" id="GO:0005886">
    <property type="term" value="C:plasma membrane"/>
    <property type="evidence" value="ECO:0007669"/>
    <property type="project" value="TreeGrafter"/>
</dbReference>
<organism evidence="4 5">
    <name type="scientific">Mycobacterium asiaticum</name>
    <dbReference type="NCBI Taxonomy" id="1790"/>
    <lineage>
        <taxon>Bacteria</taxon>
        <taxon>Bacillati</taxon>
        <taxon>Actinomycetota</taxon>
        <taxon>Actinomycetes</taxon>
        <taxon>Mycobacteriales</taxon>
        <taxon>Mycobacteriaceae</taxon>
        <taxon>Mycobacterium</taxon>
    </lineage>
</organism>
<dbReference type="InterPro" id="IPR012349">
    <property type="entry name" value="Split_barrel_FMN-bd"/>
</dbReference>
<protein>
    <submittedName>
        <fullName evidence="4">Nitroreductase</fullName>
    </submittedName>
</protein>
<comment type="similarity">
    <text evidence="1">Belongs to the F420H(2)-dependent quinone reductase family.</text>
</comment>